<proteinExistence type="predicted"/>
<dbReference type="AlphaFoldDB" id="A0A8S9M170"/>
<sequence>MLKVKVNLQTSESEADDLSNENFVAFTMFEETDLSYEFKMPPNASSCYYHMICLGEVPRGHLSDVNEVRNHHAVLEAAHSCPDLFYLFAQNHFLAVLTGHQDNPEFALAMCPTEPFVLSGVVLWSIQDHITTVGTYSKSSGSIIKQTSEGGDKSESPYVGLRGVYHTHDDTKPDLQDQRRAETNGRGTAPVGSLCRGLSRACFFSRTVASGRGFGLSWTQAELRPRTLITDRERLKLSLIGVFKPEHRQEQFRVLRD</sequence>
<name>A0A8S9M170_BRACR</name>
<protein>
    <submittedName>
        <fullName evidence="2">Uncharacterized protein</fullName>
    </submittedName>
</protein>
<feature type="compositionally biased region" description="Basic and acidic residues" evidence="1">
    <location>
        <begin position="167"/>
        <end position="183"/>
    </location>
</feature>
<reference evidence="2" key="1">
    <citation type="submission" date="2019-12" db="EMBL/GenBank/DDBJ databases">
        <title>Genome sequencing and annotation of Brassica cretica.</title>
        <authorList>
            <person name="Studholme D.J."/>
            <person name="Sarris P.F."/>
        </authorList>
    </citation>
    <scope>NUCLEOTIDE SEQUENCE</scope>
    <source>
        <strain evidence="2">PFS-102/07</strain>
        <tissue evidence="2">Leaf</tissue>
    </source>
</reference>
<accession>A0A8S9M170</accession>
<feature type="region of interest" description="Disordered" evidence="1">
    <location>
        <begin position="167"/>
        <end position="189"/>
    </location>
</feature>
<evidence type="ECO:0000256" key="1">
    <source>
        <dbReference type="SAM" id="MobiDB-lite"/>
    </source>
</evidence>
<evidence type="ECO:0000313" key="2">
    <source>
        <dbReference type="EMBL" id="KAF2613505.1"/>
    </source>
</evidence>
<dbReference type="EMBL" id="QGKY02000089">
    <property type="protein sequence ID" value="KAF2613505.1"/>
    <property type="molecule type" value="Genomic_DNA"/>
</dbReference>
<organism evidence="2">
    <name type="scientific">Brassica cretica</name>
    <name type="common">Mustard</name>
    <dbReference type="NCBI Taxonomy" id="69181"/>
    <lineage>
        <taxon>Eukaryota</taxon>
        <taxon>Viridiplantae</taxon>
        <taxon>Streptophyta</taxon>
        <taxon>Embryophyta</taxon>
        <taxon>Tracheophyta</taxon>
        <taxon>Spermatophyta</taxon>
        <taxon>Magnoliopsida</taxon>
        <taxon>eudicotyledons</taxon>
        <taxon>Gunneridae</taxon>
        <taxon>Pentapetalae</taxon>
        <taxon>rosids</taxon>
        <taxon>malvids</taxon>
        <taxon>Brassicales</taxon>
        <taxon>Brassicaceae</taxon>
        <taxon>Brassiceae</taxon>
        <taxon>Brassica</taxon>
    </lineage>
</organism>
<gene>
    <name evidence="2" type="ORF">F2Q70_00011096</name>
</gene>
<comment type="caution">
    <text evidence="2">The sequence shown here is derived from an EMBL/GenBank/DDBJ whole genome shotgun (WGS) entry which is preliminary data.</text>
</comment>